<name>A0AAW1TLF6_9CHLO</name>
<keyword evidence="2" id="KW-1185">Reference proteome</keyword>
<reference evidence="1 2" key="1">
    <citation type="journal article" date="2024" name="Nat. Commun.">
        <title>Phylogenomics reveals the evolutionary origins of lichenization in chlorophyte algae.</title>
        <authorList>
            <person name="Puginier C."/>
            <person name="Libourel C."/>
            <person name="Otte J."/>
            <person name="Skaloud P."/>
            <person name="Haon M."/>
            <person name="Grisel S."/>
            <person name="Petersen M."/>
            <person name="Berrin J.G."/>
            <person name="Delaux P.M."/>
            <person name="Dal Grande F."/>
            <person name="Keller J."/>
        </authorList>
    </citation>
    <scope>NUCLEOTIDE SEQUENCE [LARGE SCALE GENOMIC DNA]</scope>
    <source>
        <strain evidence="1 2">SAG 2523</strain>
    </source>
</reference>
<dbReference type="AlphaFoldDB" id="A0AAW1TLF6"/>
<sequence>MDCETVKEAKAGNRKLWKLCQEEVSRMATTIRHDLNKLLKAAYTTAYSYHDPPLFTQTPAGIKEDRAVAETLQKDDKFCTGGTDEYLGSEEFRSMLAAWLEPPEEDFPQAKLSNVSHHSLAALA</sequence>
<evidence type="ECO:0000313" key="1">
    <source>
        <dbReference type="EMBL" id="KAK9869079.1"/>
    </source>
</evidence>
<dbReference type="EMBL" id="JALJOV010000001">
    <property type="protein sequence ID" value="KAK9869079.1"/>
    <property type="molecule type" value="Genomic_DNA"/>
</dbReference>
<gene>
    <name evidence="1" type="ORF">WJX84_005737</name>
</gene>
<dbReference type="Proteomes" id="UP001485043">
    <property type="component" value="Unassembled WGS sequence"/>
</dbReference>
<proteinExistence type="predicted"/>
<organism evidence="1 2">
    <name type="scientific">Apatococcus fuscideae</name>
    <dbReference type="NCBI Taxonomy" id="2026836"/>
    <lineage>
        <taxon>Eukaryota</taxon>
        <taxon>Viridiplantae</taxon>
        <taxon>Chlorophyta</taxon>
        <taxon>core chlorophytes</taxon>
        <taxon>Trebouxiophyceae</taxon>
        <taxon>Chlorellales</taxon>
        <taxon>Chlorellaceae</taxon>
        <taxon>Apatococcus</taxon>
    </lineage>
</organism>
<comment type="caution">
    <text evidence="1">The sequence shown here is derived from an EMBL/GenBank/DDBJ whole genome shotgun (WGS) entry which is preliminary data.</text>
</comment>
<accession>A0AAW1TLF6</accession>
<protein>
    <submittedName>
        <fullName evidence="1">Uncharacterized protein</fullName>
    </submittedName>
</protein>
<evidence type="ECO:0000313" key="2">
    <source>
        <dbReference type="Proteomes" id="UP001485043"/>
    </source>
</evidence>